<proteinExistence type="predicted"/>
<protein>
    <submittedName>
        <fullName evidence="1">Peptidase M48, Ste24p</fullName>
    </submittedName>
</protein>
<sequence length="118" mass="13495">MEVVRGRRFCLCEPSDITLRYTAGEPSDITFLYTTGADDSYLLWKVEKVENVEVLEKPNRAIILQILAAPPPGRPRIQLISVFPLSFPKPLFQFYEINPRTKNPTLLSKAPIPICWAY</sequence>
<dbReference type="Proteomes" id="UP000187203">
    <property type="component" value="Unassembled WGS sequence"/>
</dbReference>
<name>A0A1R3JGN1_9ROSI</name>
<dbReference type="EMBL" id="AWUE01016184">
    <property type="protein sequence ID" value="OMO93970.1"/>
    <property type="molecule type" value="Genomic_DNA"/>
</dbReference>
<evidence type="ECO:0000313" key="1">
    <source>
        <dbReference type="EMBL" id="OMO93970.1"/>
    </source>
</evidence>
<reference evidence="2" key="1">
    <citation type="submission" date="2013-09" db="EMBL/GenBank/DDBJ databases">
        <title>Corchorus olitorius genome sequencing.</title>
        <authorList>
            <person name="Alam M."/>
            <person name="Haque M.S."/>
            <person name="Islam M.S."/>
            <person name="Emdad E.M."/>
            <person name="Islam M.M."/>
            <person name="Ahmed B."/>
            <person name="Halim A."/>
            <person name="Hossen Q.M.M."/>
            <person name="Hossain M.Z."/>
            <person name="Ahmed R."/>
            <person name="Khan M.M."/>
            <person name="Islam R."/>
            <person name="Rashid M.M."/>
            <person name="Khan S.A."/>
            <person name="Rahman M.S."/>
            <person name="Alam M."/>
            <person name="Yahiya A.S."/>
            <person name="Khan M.S."/>
            <person name="Azam M.S."/>
            <person name="Haque T."/>
            <person name="Lashkar M.Z.H."/>
            <person name="Akhand A.I."/>
            <person name="Morshed G."/>
            <person name="Roy S."/>
            <person name="Uddin K.S."/>
            <person name="Rabeya T."/>
            <person name="Hossain A.S."/>
            <person name="Chowdhury A."/>
            <person name="Snigdha A.R."/>
            <person name="Mortoza M.S."/>
            <person name="Matin S.A."/>
            <person name="Hoque S.M.E."/>
            <person name="Islam M.K."/>
            <person name="Roy D.K."/>
            <person name="Haider R."/>
            <person name="Moosa M.M."/>
            <person name="Elias S.M."/>
            <person name="Hasan A.M."/>
            <person name="Jahan S."/>
            <person name="Shafiuddin M."/>
            <person name="Mahmood N."/>
            <person name="Shommy N.S."/>
        </authorList>
    </citation>
    <scope>NUCLEOTIDE SEQUENCE [LARGE SCALE GENOMIC DNA]</scope>
    <source>
        <strain evidence="2">cv. O-4</strain>
    </source>
</reference>
<dbReference type="AlphaFoldDB" id="A0A1R3JGN1"/>
<accession>A0A1R3JGN1</accession>
<gene>
    <name evidence="1" type="ORF">COLO4_16594</name>
</gene>
<comment type="caution">
    <text evidence="1">The sequence shown here is derived from an EMBL/GenBank/DDBJ whole genome shotgun (WGS) entry which is preliminary data.</text>
</comment>
<keyword evidence="2" id="KW-1185">Reference proteome</keyword>
<evidence type="ECO:0000313" key="2">
    <source>
        <dbReference type="Proteomes" id="UP000187203"/>
    </source>
</evidence>
<organism evidence="1 2">
    <name type="scientific">Corchorus olitorius</name>
    <dbReference type="NCBI Taxonomy" id="93759"/>
    <lineage>
        <taxon>Eukaryota</taxon>
        <taxon>Viridiplantae</taxon>
        <taxon>Streptophyta</taxon>
        <taxon>Embryophyta</taxon>
        <taxon>Tracheophyta</taxon>
        <taxon>Spermatophyta</taxon>
        <taxon>Magnoliopsida</taxon>
        <taxon>eudicotyledons</taxon>
        <taxon>Gunneridae</taxon>
        <taxon>Pentapetalae</taxon>
        <taxon>rosids</taxon>
        <taxon>malvids</taxon>
        <taxon>Malvales</taxon>
        <taxon>Malvaceae</taxon>
        <taxon>Grewioideae</taxon>
        <taxon>Apeibeae</taxon>
        <taxon>Corchorus</taxon>
    </lineage>
</organism>